<accession>A0A1N7RM13</accession>
<name>A0A1N7RM13_9BURK</name>
<keyword evidence="1" id="KW-0472">Membrane</keyword>
<reference evidence="2 3" key="1">
    <citation type="submission" date="2016-12" db="EMBL/GenBank/DDBJ databases">
        <authorList>
            <person name="Song W.-J."/>
            <person name="Kurnit D.M."/>
        </authorList>
    </citation>
    <scope>NUCLEOTIDE SEQUENCE [LARGE SCALE GENOMIC DNA]</scope>
    <source>
        <strain evidence="2 3">STM7296</strain>
    </source>
</reference>
<dbReference type="Proteomes" id="UP000187012">
    <property type="component" value="Unassembled WGS sequence"/>
</dbReference>
<organism evidence="2 3">
    <name type="scientific">Paraburkholderia ribeironis</name>
    <dbReference type="NCBI Taxonomy" id="1247936"/>
    <lineage>
        <taxon>Bacteria</taxon>
        <taxon>Pseudomonadati</taxon>
        <taxon>Pseudomonadota</taxon>
        <taxon>Betaproteobacteria</taxon>
        <taxon>Burkholderiales</taxon>
        <taxon>Burkholderiaceae</taxon>
        <taxon>Paraburkholderia</taxon>
    </lineage>
</organism>
<keyword evidence="3" id="KW-1185">Reference proteome</keyword>
<gene>
    <name evidence="2" type="ORF">BN2475_70100</name>
</gene>
<proteinExistence type="predicted"/>
<feature type="transmembrane region" description="Helical" evidence="1">
    <location>
        <begin position="46"/>
        <end position="64"/>
    </location>
</feature>
<keyword evidence="1" id="KW-0812">Transmembrane</keyword>
<feature type="transmembrane region" description="Helical" evidence="1">
    <location>
        <begin position="20"/>
        <end position="40"/>
    </location>
</feature>
<protein>
    <submittedName>
        <fullName evidence="2">Uncharacterized protein</fullName>
    </submittedName>
</protein>
<evidence type="ECO:0000313" key="2">
    <source>
        <dbReference type="EMBL" id="SIT36133.1"/>
    </source>
</evidence>
<dbReference type="EMBL" id="CYGX02000007">
    <property type="protein sequence ID" value="SIT36133.1"/>
    <property type="molecule type" value="Genomic_DNA"/>
</dbReference>
<evidence type="ECO:0000256" key="1">
    <source>
        <dbReference type="SAM" id="Phobius"/>
    </source>
</evidence>
<keyword evidence="1" id="KW-1133">Transmembrane helix</keyword>
<evidence type="ECO:0000313" key="3">
    <source>
        <dbReference type="Proteomes" id="UP000187012"/>
    </source>
</evidence>
<dbReference type="AlphaFoldDB" id="A0A1N7RM13"/>
<sequence length="73" mass="7696">MKVMSTDILSEAVQPVEIPFSTMMALVVFAAITPLILLVAPAVAGQLSAIALTIGSLVCLLLMIRRTSPVTRT</sequence>
<dbReference type="STRING" id="1247936.BN2475_70100"/>